<dbReference type="InterPro" id="IPR037997">
    <property type="entry name" value="Dgk1-like"/>
</dbReference>
<evidence type="ECO:0000313" key="2">
    <source>
        <dbReference type="EMBL" id="MCK7611174.1"/>
    </source>
</evidence>
<feature type="transmembrane region" description="Helical" evidence="1">
    <location>
        <begin position="96"/>
        <end position="112"/>
    </location>
</feature>
<keyword evidence="3" id="KW-1185">Reference proteome</keyword>
<keyword evidence="1" id="KW-1133">Transmembrane helix</keyword>
<evidence type="ECO:0000313" key="3">
    <source>
        <dbReference type="Proteomes" id="UP001431221"/>
    </source>
</evidence>
<feature type="transmembrane region" description="Helical" evidence="1">
    <location>
        <begin position="182"/>
        <end position="199"/>
    </location>
</feature>
<feature type="transmembrane region" description="Helical" evidence="1">
    <location>
        <begin position="61"/>
        <end position="84"/>
    </location>
</feature>
<sequence length="433" mass="45675">MIVQIVIAVASVIALFALAAIIRKVADRFVIGAESQRKAVHVGVGVHAMMLPLLLTREGFLVFAGLAAGALLVLRIPGIASDGIGASLHSVERRSWGDFLFLVAVTVLFVLSPGHPALYILPIAVLTLSDAAAALVGTEYGRLRFGGDDRIKSVEGSVAFFVVTWMTVVIILQLATDIPRPNVIWLATLVSIFATYVEADSWRGLDNLFVPVGIFVLLSTWAQSTPLILGALTVGWLLLLLIARLAAPHLGMTPHAARSAAVALFLSAVVASPINSVLPVLAFAAALLARSTEGDTEPILDFVATLILAGVAWLVTGNVFGVNAIAFYAASFSAIGAGYAAFAVRDSRFRIFGTVLAVAVFLMAYWLLLPGMITFTGWTPSSPLFAIVAAVTVLAVLIEAARPKNWPAGSPGLRLAIVALICLLPVYIYEALS</sequence>
<reference evidence="2" key="1">
    <citation type="submission" date="2022-04" db="EMBL/GenBank/DDBJ databases">
        <title>Roseibium sp. CAU 1639 isolated from mud.</title>
        <authorList>
            <person name="Kim W."/>
        </authorList>
    </citation>
    <scope>NUCLEOTIDE SEQUENCE</scope>
    <source>
        <strain evidence="2">CAU 1639</strain>
    </source>
</reference>
<protein>
    <recommendedName>
        <fullName evidence="4">Phytol kinase</fullName>
    </recommendedName>
</protein>
<dbReference type="Proteomes" id="UP001431221">
    <property type="component" value="Unassembled WGS sequence"/>
</dbReference>
<evidence type="ECO:0008006" key="4">
    <source>
        <dbReference type="Google" id="ProtNLM"/>
    </source>
</evidence>
<accession>A0ABT0GP29</accession>
<feature type="transmembrane region" description="Helical" evidence="1">
    <location>
        <begin position="299"/>
        <end position="319"/>
    </location>
</feature>
<keyword evidence="1" id="KW-0472">Membrane</keyword>
<organism evidence="2 3">
    <name type="scientific">Roseibium sediminicola</name>
    <dbReference type="NCBI Taxonomy" id="2933272"/>
    <lineage>
        <taxon>Bacteria</taxon>
        <taxon>Pseudomonadati</taxon>
        <taxon>Pseudomonadota</taxon>
        <taxon>Alphaproteobacteria</taxon>
        <taxon>Hyphomicrobiales</taxon>
        <taxon>Stappiaceae</taxon>
        <taxon>Roseibium</taxon>
    </lineage>
</organism>
<dbReference type="EMBL" id="JALNMJ010000002">
    <property type="protein sequence ID" value="MCK7611174.1"/>
    <property type="molecule type" value="Genomic_DNA"/>
</dbReference>
<proteinExistence type="predicted"/>
<feature type="transmembrane region" description="Helical" evidence="1">
    <location>
        <begin position="259"/>
        <end position="287"/>
    </location>
</feature>
<feature type="transmembrane region" description="Helical" evidence="1">
    <location>
        <begin position="412"/>
        <end position="429"/>
    </location>
</feature>
<feature type="transmembrane region" description="Helical" evidence="1">
    <location>
        <begin position="6"/>
        <end position="26"/>
    </location>
</feature>
<name>A0ABT0GP29_9HYPH</name>
<feature type="transmembrane region" description="Helical" evidence="1">
    <location>
        <begin position="158"/>
        <end position="176"/>
    </location>
</feature>
<feature type="transmembrane region" description="Helical" evidence="1">
    <location>
        <begin position="351"/>
        <end position="369"/>
    </location>
</feature>
<feature type="transmembrane region" description="Helical" evidence="1">
    <location>
        <begin position="227"/>
        <end position="247"/>
    </location>
</feature>
<comment type="caution">
    <text evidence="2">The sequence shown here is derived from an EMBL/GenBank/DDBJ whole genome shotgun (WGS) entry which is preliminary data.</text>
</comment>
<dbReference type="PANTHER" id="PTHR31303:SF1">
    <property type="entry name" value="CTP-DEPENDENT DIACYLGLYCEROL KINASE 1"/>
    <property type="match status" value="1"/>
</dbReference>
<feature type="transmembrane region" description="Helical" evidence="1">
    <location>
        <begin position="325"/>
        <end position="344"/>
    </location>
</feature>
<gene>
    <name evidence="2" type="ORF">M0H32_03280</name>
</gene>
<dbReference type="PANTHER" id="PTHR31303">
    <property type="entry name" value="CTP-DEPENDENT DIACYLGLYCEROL KINASE 1"/>
    <property type="match status" value="1"/>
</dbReference>
<dbReference type="RefSeq" id="WP_248150661.1">
    <property type="nucleotide sequence ID" value="NZ_JALNMJ010000002.1"/>
</dbReference>
<keyword evidence="1" id="KW-0812">Transmembrane</keyword>
<feature type="transmembrane region" description="Helical" evidence="1">
    <location>
        <begin position="381"/>
        <end position="400"/>
    </location>
</feature>
<evidence type="ECO:0000256" key="1">
    <source>
        <dbReference type="SAM" id="Phobius"/>
    </source>
</evidence>